<dbReference type="Gene3D" id="1.20.1260.20">
    <property type="entry name" value="PPE superfamily"/>
    <property type="match status" value="1"/>
</dbReference>
<dbReference type="RefSeq" id="WP_081260767.1">
    <property type="nucleotide sequence ID" value="NZ_UPHN01000152.1"/>
</dbReference>
<dbReference type="InterPro" id="IPR022171">
    <property type="entry name" value="PPE_C"/>
</dbReference>
<dbReference type="Pfam" id="PF00823">
    <property type="entry name" value="PPE"/>
    <property type="match status" value="1"/>
</dbReference>
<dbReference type="GO" id="GO:0052572">
    <property type="term" value="P:response to host immune response"/>
    <property type="evidence" value="ECO:0007669"/>
    <property type="project" value="TreeGrafter"/>
</dbReference>
<dbReference type="InterPro" id="IPR000030">
    <property type="entry name" value="PPE_dom"/>
</dbReference>
<dbReference type="SUPFAM" id="SSF140459">
    <property type="entry name" value="PE/PPE dimer-like"/>
    <property type="match status" value="1"/>
</dbReference>
<keyword evidence="5" id="KW-1185">Reference proteome</keyword>
<gene>
    <name evidence="4" type="ORF">LAUMK142_04714</name>
</gene>
<dbReference type="AlphaFoldDB" id="A0A498QTZ8"/>
<dbReference type="EMBL" id="UPHU01000001">
    <property type="protein sequence ID" value="VBA54570.1"/>
    <property type="molecule type" value="Genomic_DNA"/>
</dbReference>
<accession>A0A498QTZ8</accession>
<comment type="similarity">
    <text evidence="1">Belongs to the mycobacterial PPE family.</text>
</comment>
<dbReference type="PANTHER" id="PTHR46766">
    <property type="entry name" value="GLUTAMINE-RICH PROTEIN 2"/>
    <property type="match status" value="1"/>
</dbReference>
<dbReference type="InterPro" id="IPR038332">
    <property type="entry name" value="PPE_sf"/>
</dbReference>
<evidence type="ECO:0000313" key="4">
    <source>
        <dbReference type="EMBL" id="VBA54570.1"/>
    </source>
</evidence>
<dbReference type="Proteomes" id="UP000268285">
    <property type="component" value="Unassembled WGS sequence"/>
</dbReference>
<protein>
    <submittedName>
        <fullName evidence="4">Putative PPE family protein PPE32</fullName>
    </submittedName>
</protein>
<evidence type="ECO:0000256" key="1">
    <source>
        <dbReference type="ARBA" id="ARBA00010652"/>
    </source>
</evidence>
<feature type="domain" description="PPE" evidence="2">
    <location>
        <begin position="60"/>
        <end position="221"/>
    </location>
</feature>
<evidence type="ECO:0000259" key="3">
    <source>
        <dbReference type="Pfam" id="PF12484"/>
    </source>
</evidence>
<sequence length="450" mass="45770">MTSCVPVDEDSVPALGATLVAHLAPRVADVSAAAASADGVGGNHAVVPQLLARCQVVTVDFGAIPPEINSARIYSGPGSGTLIAAATAWDALAAELTSAATAYASVISDLTSSQWLGPASMAMAATIAPYQAWIAAAARNAELSGIQARVAAAAFETAHAMTVPPPVVAANRSLLLTLIATNFFGQNTPAIESTEFHYAEMWAQDAAAMYGYAASCASASLLPPFTAPPRTANSDGLARQAAAVAHAASTQAGSGASATSKMASKLIELATATQALQHISSSPPWYIRIWDFLKSIPIPVWDQLLNLEYMYGALIYDTQGYELNVLQLIQSLAWAPAQAATGVAAASAGVNGHPAGPGLASLGTAQVSANVGQAGKIGVMSAPPSWATSASAPHVGPSRATPMVVNDAVPRSGPTGLIPNMRVGGMGEDSHFVKRQQGSRITVISPKAIG</sequence>
<feature type="domain" description="PPE family C-terminal" evidence="3">
    <location>
        <begin position="368"/>
        <end position="444"/>
    </location>
</feature>
<proteinExistence type="inferred from homology"/>
<evidence type="ECO:0000259" key="2">
    <source>
        <dbReference type="Pfam" id="PF00823"/>
    </source>
</evidence>
<dbReference type="Pfam" id="PF12484">
    <property type="entry name" value="PPE-SVP"/>
    <property type="match status" value="1"/>
</dbReference>
<name>A0A498QTZ8_9MYCO</name>
<dbReference type="PANTHER" id="PTHR46766:SF1">
    <property type="entry name" value="GLUTAMINE-RICH PROTEIN 2"/>
    <property type="match status" value="1"/>
</dbReference>
<dbReference type="FunFam" id="1.20.1260.20:FF:000001">
    <property type="entry name" value="PPE family protein PPE41"/>
    <property type="match status" value="1"/>
</dbReference>
<organism evidence="4 5">
    <name type="scientific">Mycobacterium pseudokansasii</name>
    <dbReference type="NCBI Taxonomy" id="2341080"/>
    <lineage>
        <taxon>Bacteria</taxon>
        <taxon>Bacillati</taxon>
        <taxon>Actinomycetota</taxon>
        <taxon>Actinomycetes</taxon>
        <taxon>Mycobacteriales</taxon>
        <taxon>Mycobacteriaceae</taxon>
        <taxon>Mycobacterium</taxon>
    </lineage>
</organism>
<reference evidence="4 5" key="1">
    <citation type="submission" date="2018-09" db="EMBL/GenBank/DDBJ databases">
        <authorList>
            <person name="Tagini F."/>
        </authorList>
    </citation>
    <scope>NUCLEOTIDE SEQUENCE [LARGE SCALE GENOMIC DNA]</scope>
    <source>
        <strain evidence="4 5">MK142</strain>
    </source>
</reference>
<evidence type="ECO:0000313" key="5">
    <source>
        <dbReference type="Proteomes" id="UP000268285"/>
    </source>
</evidence>